<dbReference type="InterPro" id="IPR003593">
    <property type="entry name" value="AAA+_ATPase"/>
</dbReference>
<keyword evidence="2" id="KW-1003">Cell membrane</keyword>
<dbReference type="PANTHER" id="PTHR43790:SF3">
    <property type="entry name" value="D-ALLOSE IMPORT ATP-BINDING PROTEIN ALSA-RELATED"/>
    <property type="match status" value="1"/>
</dbReference>
<dbReference type="SMART" id="SM00382">
    <property type="entry name" value="AAA"/>
    <property type="match status" value="1"/>
</dbReference>
<reference evidence="10" key="1">
    <citation type="submission" date="2019-09" db="EMBL/GenBank/DDBJ databases">
        <title>Characterisation of the sponge microbiome using genome-centric metagenomics.</title>
        <authorList>
            <person name="Engelberts J.P."/>
            <person name="Robbins S.J."/>
            <person name="De Goeij J.M."/>
            <person name="Aranda M."/>
            <person name="Bell S.C."/>
            <person name="Webster N.S."/>
        </authorList>
    </citation>
    <scope>NUCLEOTIDE SEQUENCE</scope>
    <source>
        <strain evidence="10">SB0664_bin_27</strain>
    </source>
</reference>
<dbReference type="GO" id="GO:0005524">
    <property type="term" value="F:ATP binding"/>
    <property type="evidence" value="ECO:0007669"/>
    <property type="project" value="UniProtKB-KW"/>
</dbReference>
<comment type="caution">
    <text evidence="10">The sequence shown here is derived from an EMBL/GenBank/DDBJ whole genome shotgun (WGS) entry which is preliminary data.</text>
</comment>
<dbReference type="PANTHER" id="PTHR43790">
    <property type="entry name" value="CARBOHYDRATE TRANSPORT ATP-BINDING PROTEIN MG119-RELATED"/>
    <property type="match status" value="1"/>
</dbReference>
<keyword evidence="4" id="KW-0677">Repeat</keyword>
<dbReference type="CDD" id="cd03215">
    <property type="entry name" value="ABC_Carb_Monos_II"/>
    <property type="match status" value="1"/>
</dbReference>
<dbReference type="CDD" id="cd03216">
    <property type="entry name" value="ABC_Carb_Monos_I"/>
    <property type="match status" value="1"/>
</dbReference>
<feature type="domain" description="ABC transporter" evidence="9">
    <location>
        <begin position="270"/>
        <end position="511"/>
    </location>
</feature>
<evidence type="ECO:0000256" key="8">
    <source>
        <dbReference type="ARBA" id="ARBA00023136"/>
    </source>
</evidence>
<evidence type="ECO:0000256" key="4">
    <source>
        <dbReference type="ARBA" id="ARBA00022737"/>
    </source>
</evidence>
<evidence type="ECO:0000256" key="1">
    <source>
        <dbReference type="ARBA" id="ARBA00022448"/>
    </source>
</evidence>
<dbReference type="EMBL" id="VXRG01000144">
    <property type="protein sequence ID" value="MXY95324.1"/>
    <property type="molecule type" value="Genomic_DNA"/>
</dbReference>
<evidence type="ECO:0000259" key="9">
    <source>
        <dbReference type="PROSITE" id="PS50893"/>
    </source>
</evidence>
<dbReference type="Gene3D" id="3.40.50.300">
    <property type="entry name" value="P-loop containing nucleotide triphosphate hydrolases"/>
    <property type="match status" value="2"/>
</dbReference>
<evidence type="ECO:0000256" key="3">
    <source>
        <dbReference type="ARBA" id="ARBA00022597"/>
    </source>
</evidence>
<dbReference type="InterPro" id="IPR003439">
    <property type="entry name" value="ABC_transporter-like_ATP-bd"/>
</dbReference>
<evidence type="ECO:0000256" key="6">
    <source>
        <dbReference type="ARBA" id="ARBA00022840"/>
    </source>
</evidence>
<dbReference type="PROSITE" id="PS00211">
    <property type="entry name" value="ABC_TRANSPORTER_1"/>
    <property type="match status" value="1"/>
</dbReference>
<evidence type="ECO:0000256" key="7">
    <source>
        <dbReference type="ARBA" id="ARBA00022967"/>
    </source>
</evidence>
<keyword evidence="5" id="KW-0547">Nucleotide-binding</keyword>
<keyword evidence="8" id="KW-0472">Membrane</keyword>
<feature type="domain" description="ABC transporter" evidence="9">
    <location>
        <begin position="8"/>
        <end position="233"/>
    </location>
</feature>
<dbReference type="Pfam" id="PF00005">
    <property type="entry name" value="ABC_tran"/>
    <property type="match status" value="2"/>
</dbReference>
<evidence type="ECO:0000313" key="10">
    <source>
        <dbReference type="EMBL" id="MXY95324.1"/>
    </source>
</evidence>
<dbReference type="AlphaFoldDB" id="A0A6B0YW17"/>
<dbReference type="InterPro" id="IPR027417">
    <property type="entry name" value="P-loop_NTPase"/>
</dbReference>
<keyword evidence="1" id="KW-0813">Transport</keyword>
<proteinExistence type="predicted"/>
<organism evidence="10">
    <name type="scientific">Caldilineaceae bacterium SB0664_bin_27</name>
    <dbReference type="NCBI Taxonomy" id="2605260"/>
    <lineage>
        <taxon>Bacteria</taxon>
        <taxon>Bacillati</taxon>
        <taxon>Chloroflexota</taxon>
        <taxon>Caldilineae</taxon>
        <taxon>Caldilineales</taxon>
        <taxon>Caldilineaceae</taxon>
    </lineage>
</organism>
<gene>
    <name evidence="10" type="ORF">F4Y42_17925</name>
</gene>
<dbReference type="PROSITE" id="PS50893">
    <property type="entry name" value="ABC_TRANSPORTER_2"/>
    <property type="match status" value="2"/>
</dbReference>
<sequence length="514" mass="55950">MSESQPLLATVKVAKSYGPVAALQEVDFAVRRGEVHALLGANGAGKSTLVKILAGVHPADAGELHVDGRPMRIHAPVDAISVGIATVFQDPALIPDLTVKQNLQLSEIEEAAFTHWISWFDLEDLDTDSLVRELPLETLRMVDLARALAREPQVLLLDEITAALTADQAERVFSLLTQWREQGRAAVLITHRLAEVRRICDRATILRDGRNVALFEPNADTAAADGSSTGTMQDVEEHELVEAMLGEEVSDSAAIRAPGPQSAQQRETPSSPQEISFAAQGLSSGDVVRDISFELHRGEILGLVALEGQGQERLFSLLSGDRRPSSGDILVGGSQRRWTAPYDAVGDGVVLIPGDRLLTLLPNLPVRQNLVVPLFSRIRQWLRIPADERQRVMNAIDRLSIDTRAASQVRRLSGGNQQKVAIGRWLVAGFRTLLCFDPTRGIDVQTKREIYALLRELAASGAAILLYTSELAEIQLVCDRVLIMHDGRIVDEQDAAHATESSLLTAAHGLEVLA</sequence>
<name>A0A6B0YW17_9CHLR</name>
<dbReference type="SUPFAM" id="SSF52540">
    <property type="entry name" value="P-loop containing nucleoside triphosphate hydrolases"/>
    <property type="match status" value="2"/>
</dbReference>
<dbReference type="GO" id="GO:0016887">
    <property type="term" value="F:ATP hydrolysis activity"/>
    <property type="evidence" value="ECO:0007669"/>
    <property type="project" value="InterPro"/>
</dbReference>
<protein>
    <submittedName>
        <fullName evidence="10">Sugar ABC transporter ATP-binding protein</fullName>
    </submittedName>
</protein>
<dbReference type="InterPro" id="IPR017871">
    <property type="entry name" value="ABC_transporter-like_CS"/>
</dbReference>
<dbReference type="InterPro" id="IPR050107">
    <property type="entry name" value="ABC_carbohydrate_import_ATPase"/>
</dbReference>
<keyword evidence="6 10" id="KW-0067">ATP-binding</keyword>
<keyword evidence="7" id="KW-1278">Translocase</keyword>
<keyword evidence="3" id="KW-0762">Sugar transport</keyword>
<evidence type="ECO:0000256" key="5">
    <source>
        <dbReference type="ARBA" id="ARBA00022741"/>
    </source>
</evidence>
<evidence type="ECO:0000256" key="2">
    <source>
        <dbReference type="ARBA" id="ARBA00022475"/>
    </source>
</evidence>
<accession>A0A6B0YW17</accession>